<keyword evidence="1" id="KW-0732">Signal</keyword>
<evidence type="ECO:0000256" key="1">
    <source>
        <dbReference type="SAM" id="SignalP"/>
    </source>
</evidence>
<dbReference type="InterPro" id="IPR006059">
    <property type="entry name" value="SBP"/>
</dbReference>
<dbReference type="Gene3D" id="3.40.190.10">
    <property type="entry name" value="Periplasmic binding protein-like II"/>
    <property type="match status" value="1"/>
</dbReference>
<organism evidence="2 3">
    <name type="scientific">Halalkalibacter akibai (strain ATCC 43226 / DSM 21942 / CIP 109018 / JCM 9157 / 1139)</name>
    <name type="common">Bacillus akibai</name>
    <dbReference type="NCBI Taxonomy" id="1236973"/>
    <lineage>
        <taxon>Bacteria</taxon>
        <taxon>Bacillati</taxon>
        <taxon>Bacillota</taxon>
        <taxon>Bacilli</taxon>
        <taxon>Bacillales</taxon>
        <taxon>Bacillaceae</taxon>
        <taxon>Halalkalibacter</taxon>
    </lineage>
</organism>
<dbReference type="Pfam" id="PF13416">
    <property type="entry name" value="SBP_bac_8"/>
    <property type="match status" value="1"/>
</dbReference>
<accession>W4QNT8</accession>
<dbReference type="EMBL" id="BAUV01000003">
    <property type="protein sequence ID" value="GAE33562.1"/>
    <property type="molecule type" value="Genomic_DNA"/>
</dbReference>
<comment type="caution">
    <text evidence="2">The sequence shown here is derived from an EMBL/GenBank/DDBJ whole genome shotgun (WGS) entry which is preliminary data.</text>
</comment>
<dbReference type="RefSeq" id="WP_369384683.1">
    <property type="nucleotide sequence ID" value="NZ_BAUV01000003.1"/>
</dbReference>
<dbReference type="eggNOG" id="COG1653">
    <property type="taxonomic scope" value="Bacteria"/>
</dbReference>
<protein>
    <recommendedName>
        <fullName evidence="4">Extracellular solute-binding protein</fullName>
    </recommendedName>
</protein>
<keyword evidence="3" id="KW-1185">Reference proteome</keyword>
<dbReference type="Proteomes" id="UP000018896">
    <property type="component" value="Unassembled WGS sequence"/>
</dbReference>
<evidence type="ECO:0000313" key="3">
    <source>
        <dbReference type="Proteomes" id="UP000018896"/>
    </source>
</evidence>
<feature type="chain" id="PRO_5038475432" description="Extracellular solute-binding protein" evidence="1">
    <location>
        <begin position="21"/>
        <end position="162"/>
    </location>
</feature>
<feature type="signal peptide" evidence="1">
    <location>
        <begin position="1"/>
        <end position="20"/>
    </location>
</feature>
<evidence type="ECO:0000313" key="2">
    <source>
        <dbReference type="EMBL" id="GAE33562.1"/>
    </source>
</evidence>
<dbReference type="PROSITE" id="PS51257">
    <property type="entry name" value="PROKAR_LIPOPROTEIN"/>
    <property type="match status" value="1"/>
</dbReference>
<gene>
    <name evidence="2" type="ORF">JCM9157_574</name>
</gene>
<name>W4QNT8_HALA3</name>
<dbReference type="SUPFAM" id="SSF53850">
    <property type="entry name" value="Periplasmic binding protein-like II"/>
    <property type="match status" value="1"/>
</dbReference>
<evidence type="ECO:0008006" key="4">
    <source>
        <dbReference type="Google" id="ProtNLM"/>
    </source>
</evidence>
<reference evidence="2 3" key="1">
    <citation type="journal article" date="2014" name="Genome Announc.">
        <title>Draft Genome Sequences of Three Alkaliphilic Bacillus Strains, Bacillus wakoensis JCM 9140T, Bacillus akibai JCM 9157T, and Bacillus hemicellulosilyticus JCM 9152T.</title>
        <authorList>
            <person name="Yuki M."/>
            <person name="Oshima K."/>
            <person name="Suda W."/>
            <person name="Oshida Y."/>
            <person name="Kitamura K."/>
            <person name="Iida T."/>
            <person name="Hattori M."/>
            <person name="Ohkuma M."/>
        </authorList>
    </citation>
    <scope>NUCLEOTIDE SEQUENCE [LARGE SCALE GENOMIC DNA]</scope>
    <source>
        <strain evidence="2 3">JCM 9157</strain>
    </source>
</reference>
<dbReference type="STRING" id="1236973.JCM9157_574"/>
<sequence>MFKKSYLFIVLVLSLLLVFAACSNNSETNSESKPDADSDSTETSKEPVTYHLFNAGAAGKDLNTNETTLGKKFEEETGVNFRLEHLVGDLNQKIGVMVAGGNYPDVIVPDAGIDTLLDAGAFIPLNDLLEEHGQNILKAYEEYLPMFTSDDGNIYIILSELQ</sequence>
<dbReference type="AlphaFoldDB" id="W4QNT8"/>
<proteinExistence type="predicted"/>